<dbReference type="EMBL" id="OX459121">
    <property type="protein sequence ID" value="CAI9102656.1"/>
    <property type="molecule type" value="Genomic_DNA"/>
</dbReference>
<name>A0AAV1D419_OLDCO</name>
<gene>
    <name evidence="1" type="ORF">OLC1_LOCUS11969</name>
</gene>
<proteinExistence type="predicted"/>
<dbReference type="Proteomes" id="UP001161247">
    <property type="component" value="Chromosome 4"/>
</dbReference>
<evidence type="ECO:0000313" key="1">
    <source>
        <dbReference type="EMBL" id="CAI9102656.1"/>
    </source>
</evidence>
<organism evidence="1 2">
    <name type="scientific">Oldenlandia corymbosa var. corymbosa</name>
    <dbReference type="NCBI Taxonomy" id="529605"/>
    <lineage>
        <taxon>Eukaryota</taxon>
        <taxon>Viridiplantae</taxon>
        <taxon>Streptophyta</taxon>
        <taxon>Embryophyta</taxon>
        <taxon>Tracheophyta</taxon>
        <taxon>Spermatophyta</taxon>
        <taxon>Magnoliopsida</taxon>
        <taxon>eudicotyledons</taxon>
        <taxon>Gunneridae</taxon>
        <taxon>Pentapetalae</taxon>
        <taxon>asterids</taxon>
        <taxon>lamiids</taxon>
        <taxon>Gentianales</taxon>
        <taxon>Rubiaceae</taxon>
        <taxon>Rubioideae</taxon>
        <taxon>Spermacoceae</taxon>
        <taxon>Hedyotis-Oldenlandia complex</taxon>
        <taxon>Oldenlandia</taxon>
    </lineage>
</organism>
<protein>
    <submittedName>
        <fullName evidence="1">OLC1v1000956C1</fullName>
    </submittedName>
</protein>
<dbReference type="AlphaFoldDB" id="A0AAV1D419"/>
<evidence type="ECO:0000313" key="2">
    <source>
        <dbReference type="Proteomes" id="UP001161247"/>
    </source>
</evidence>
<keyword evidence="2" id="KW-1185">Reference proteome</keyword>
<sequence length="58" mass="6766">MQINHMCWNMQGFISRDIDKLALSEDIPDAVIDSTWDFIYKCAYMGNRHAKDLKSTRA</sequence>
<reference evidence="1" key="1">
    <citation type="submission" date="2023-03" db="EMBL/GenBank/DDBJ databases">
        <authorList>
            <person name="Julca I."/>
        </authorList>
    </citation>
    <scope>NUCLEOTIDE SEQUENCE</scope>
</reference>
<accession>A0AAV1D419</accession>
<feature type="non-terminal residue" evidence="1">
    <location>
        <position position="58"/>
    </location>
</feature>